<feature type="domain" description="RsdA/BaiN/AoA(So)-like Rossmann fold-like" evidence="4">
    <location>
        <begin position="5"/>
        <end position="389"/>
    </location>
</feature>
<accession>A0A1H8Q5B8</accession>
<evidence type="ECO:0000259" key="5">
    <source>
        <dbReference type="Pfam" id="PF22780"/>
    </source>
</evidence>
<dbReference type="AlphaFoldDB" id="A0A1H8Q5B8"/>
<dbReference type="Gene3D" id="2.40.30.10">
    <property type="entry name" value="Translation factors"/>
    <property type="match status" value="1"/>
</dbReference>
<dbReference type="NCBIfam" id="TIGR00275">
    <property type="entry name" value="aminoacetone oxidase family FAD-binding enzyme"/>
    <property type="match status" value="1"/>
</dbReference>
<dbReference type="Gene3D" id="1.10.8.260">
    <property type="entry name" value="HI0933 insert domain-like"/>
    <property type="match status" value="1"/>
</dbReference>
<keyword evidence="2" id="KW-0285">Flavoprotein</keyword>
<name>A0A1H8Q5B8_9GAMM</name>
<keyword evidence="7" id="KW-1185">Reference proteome</keyword>
<evidence type="ECO:0000256" key="2">
    <source>
        <dbReference type="ARBA" id="ARBA00022630"/>
    </source>
</evidence>
<dbReference type="RefSeq" id="WP_091639407.1">
    <property type="nucleotide sequence ID" value="NZ_FOEG01000001.1"/>
</dbReference>
<dbReference type="Pfam" id="PF22780">
    <property type="entry name" value="HI0933_like_1st"/>
    <property type="match status" value="1"/>
</dbReference>
<dbReference type="SUPFAM" id="SSF160996">
    <property type="entry name" value="HI0933 insert domain-like"/>
    <property type="match status" value="1"/>
</dbReference>
<sequence length="391" mass="42429">MKPWDVVIIGGGAAGLFCAALAGQRGRRVLVIEHTSKVGRKILMSGGGRCNFTNMYSEPENFLSANPHFAKSALSRYTPWDFIALVESHGIPWHEKKLGQLFCDNKARDIVDMLLRECQRGDVQILTRTSVESVTGDGPFHLATSAGAFSAESLVIATGGLSIPRMGATDFGQQLARDRGLNIVPMRAGLVPFLFGPRQQRRYGDLAGVSLDAVAETGSVAFRENILFTHKGLSGPATLQVSSYWREGQAVSIDLDPDGQLEAALQTARHERPKVRVRTLLAHYLTRRVAARWCEQGLPDGPMGTLSDHDVDRVIAACRAWRVHPEGTEGYATAEVTLGGVDTRELSSKTMASRAVPDLYFIGEVVDVTGHLGGHNFQWAWASAHAAAQSV</sequence>
<dbReference type="PRINTS" id="PR00411">
    <property type="entry name" value="PNDRDTASEI"/>
</dbReference>
<evidence type="ECO:0008006" key="8">
    <source>
        <dbReference type="Google" id="ProtNLM"/>
    </source>
</evidence>
<dbReference type="EMBL" id="FOEG01000001">
    <property type="protein sequence ID" value="SEO49266.1"/>
    <property type="molecule type" value="Genomic_DNA"/>
</dbReference>
<protein>
    <recommendedName>
        <fullName evidence="8">Flavoprotein, HI0933 family</fullName>
    </recommendedName>
</protein>
<gene>
    <name evidence="6" type="ORF">SAMN04488052_101355</name>
</gene>
<dbReference type="InterPro" id="IPR036188">
    <property type="entry name" value="FAD/NAD-bd_sf"/>
</dbReference>
<dbReference type="OrthoDB" id="9773233at2"/>
<dbReference type="InterPro" id="IPR055178">
    <property type="entry name" value="RsdA/BaiN/AoA(So)-like_dom"/>
</dbReference>
<reference evidence="6 7" key="1">
    <citation type="submission" date="2016-10" db="EMBL/GenBank/DDBJ databases">
        <authorList>
            <person name="de Groot N.N."/>
        </authorList>
    </citation>
    <scope>NUCLEOTIDE SEQUENCE [LARGE SCALE GENOMIC DNA]</scope>
    <source>
        <strain evidence="6 7">CGMCC 1.6291</strain>
    </source>
</reference>
<dbReference type="STRING" id="406100.SAMN04488052_101355"/>
<dbReference type="PANTHER" id="PTHR42887">
    <property type="entry name" value="OS12G0638800 PROTEIN"/>
    <property type="match status" value="1"/>
</dbReference>
<evidence type="ECO:0000256" key="1">
    <source>
        <dbReference type="ARBA" id="ARBA00001974"/>
    </source>
</evidence>
<dbReference type="InterPro" id="IPR057661">
    <property type="entry name" value="RsdA/BaiN/AoA(So)_Rossmann"/>
</dbReference>
<evidence type="ECO:0000256" key="3">
    <source>
        <dbReference type="ARBA" id="ARBA00022827"/>
    </source>
</evidence>
<dbReference type="PANTHER" id="PTHR42887:SF2">
    <property type="entry name" value="OS12G0638800 PROTEIN"/>
    <property type="match status" value="1"/>
</dbReference>
<keyword evidence="3" id="KW-0274">FAD</keyword>
<comment type="cofactor">
    <cofactor evidence="1">
        <name>FAD</name>
        <dbReference type="ChEBI" id="CHEBI:57692"/>
    </cofactor>
</comment>
<proteinExistence type="predicted"/>
<dbReference type="InterPro" id="IPR023166">
    <property type="entry name" value="BaiN-like_dom_sf"/>
</dbReference>
<organism evidence="6 7">
    <name type="scientific">Aquisalimonas asiatica</name>
    <dbReference type="NCBI Taxonomy" id="406100"/>
    <lineage>
        <taxon>Bacteria</taxon>
        <taxon>Pseudomonadati</taxon>
        <taxon>Pseudomonadota</taxon>
        <taxon>Gammaproteobacteria</taxon>
        <taxon>Chromatiales</taxon>
        <taxon>Ectothiorhodospiraceae</taxon>
        <taxon>Aquisalimonas</taxon>
    </lineage>
</organism>
<evidence type="ECO:0000313" key="6">
    <source>
        <dbReference type="EMBL" id="SEO49266.1"/>
    </source>
</evidence>
<dbReference type="InterPro" id="IPR004792">
    <property type="entry name" value="BaiN-like"/>
</dbReference>
<dbReference type="Gene3D" id="3.50.50.60">
    <property type="entry name" value="FAD/NAD(P)-binding domain"/>
    <property type="match status" value="1"/>
</dbReference>
<dbReference type="Proteomes" id="UP000199657">
    <property type="component" value="Unassembled WGS sequence"/>
</dbReference>
<feature type="domain" description="RsdA/BaiN/AoA(So)-like insert" evidence="5">
    <location>
        <begin position="187"/>
        <end position="336"/>
    </location>
</feature>
<evidence type="ECO:0000259" key="4">
    <source>
        <dbReference type="Pfam" id="PF03486"/>
    </source>
</evidence>
<dbReference type="PRINTS" id="PR00368">
    <property type="entry name" value="FADPNR"/>
</dbReference>
<dbReference type="Pfam" id="PF03486">
    <property type="entry name" value="HI0933_like"/>
    <property type="match status" value="1"/>
</dbReference>
<dbReference type="SUPFAM" id="SSF51905">
    <property type="entry name" value="FAD/NAD(P)-binding domain"/>
    <property type="match status" value="1"/>
</dbReference>
<evidence type="ECO:0000313" key="7">
    <source>
        <dbReference type="Proteomes" id="UP000199657"/>
    </source>
</evidence>